<evidence type="ECO:0000259" key="1">
    <source>
        <dbReference type="Pfam" id="PF25302"/>
    </source>
</evidence>
<dbReference type="InterPro" id="IPR057561">
    <property type="entry name" value="NADase_transloc"/>
</dbReference>
<protein>
    <recommendedName>
        <fullName evidence="1">NAD glycohydrolase translocation F5/8 type C domain-containing protein</fullName>
    </recommendedName>
</protein>
<reference evidence="2" key="1">
    <citation type="submission" date="2021-01" db="EMBL/GenBank/DDBJ databases">
        <title>Description of Breznakiella homolactica.</title>
        <authorList>
            <person name="Song Y."/>
            <person name="Brune A."/>
        </authorList>
    </citation>
    <scope>NUCLEOTIDE SEQUENCE</scope>
    <source>
        <strain evidence="2">RmG30</strain>
    </source>
</reference>
<organism evidence="2 3">
    <name type="scientific">Breznakiella homolactica</name>
    <dbReference type="NCBI Taxonomy" id="2798577"/>
    <lineage>
        <taxon>Bacteria</taxon>
        <taxon>Pseudomonadati</taxon>
        <taxon>Spirochaetota</taxon>
        <taxon>Spirochaetia</taxon>
        <taxon>Spirochaetales</taxon>
        <taxon>Breznakiellaceae</taxon>
        <taxon>Breznakiella</taxon>
    </lineage>
</organism>
<dbReference type="EMBL" id="CP067089">
    <property type="protein sequence ID" value="QQO08755.1"/>
    <property type="molecule type" value="Genomic_DNA"/>
</dbReference>
<gene>
    <name evidence="2" type="ORF">JFL75_17780</name>
</gene>
<accession>A0A7T7XLY7</accession>
<name>A0A7T7XLY7_9SPIR</name>
<dbReference type="Proteomes" id="UP000595917">
    <property type="component" value="Chromosome"/>
</dbReference>
<dbReference type="AlphaFoldDB" id="A0A7T7XLY7"/>
<evidence type="ECO:0000313" key="3">
    <source>
        <dbReference type="Proteomes" id="UP000595917"/>
    </source>
</evidence>
<dbReference type="NCBIfam" id="NF047619">
    <property type="entry name" value="NADase_discoid"/>
    <property type="match status" value="1"/>
</dbReference>
<evidence type="ECO:0000313" key="2">
    <source>
        <dbReference type="EMBL" id="QQO08755.1"/>
    </source>
</evidence>
<dbReference type="RefSeq" id="WP_215626061.1">
    <property type="nucleotide sequence ID" value="NZ_CP067089.2"/>
</dbReference>
<dbReference type="Pfam" id="PF25302">
    <property type="entry name" value="NADase_transloc"/>
    <property type="match status" value="1"/>
</dbReference>
<keyword evidence="3" id="KW-1185">Reference proteome</keyword>
<sequence>MDDNSWIDYYKTQSEPPYGYSNTFIKNSSSTVFLCEDGSEYSADNFSRKFFASDRTFMYNYWFNSPPLAVSADQLGQFEITIDFEHDVEGILFLNGFVDFKRPHLYQNNRRVRELAIADKHGNFSITKFVDDRIQFQEIQFPQMTDGIKIRVQSYFEGNKYTDICISSITPVFSDEMKRKARIFPIDPDYGEILEKIRTGEYTEIK</sequence>
<dbReference type="KEGG" id="bhc:JFL75_17780"/>
<feature type="domain" description="NAD glycohydrolase translocation F5/8 type C" evidence="1">
    <location>
        <begin position="83"/>
        <end position="170"/>
    </location>
</feature>
<proteinExistence type="predicted"/>